<proteinExistence type="predicted"/>
<sequence length="230" mass="26685">MSSAKAKGSRSSAQNVDSLGIRKIHSRHTWKLESISHGKGQPVSRKAVHYVIDEVGKRKDKFHFSKQEIESLCTIFRHLTKSGDKEKIDRNRFRDILHNTFDMTDDILMDRVAFTCYSLKGEKHITREEIFQLLKSSVLKQAGDEDPDESIKELVEITLKKMDKDHDNRLGDNDFSQSVREDPLLLSCFGQVFANARRKTDFERILEHMSEQVVFGQTFTQQQLAEMFDY</sequence>
<evidence type="ECO:0000256" key="1">
    <source>
        <dbReference type="ARBA" id="ARBA00022837"/>
    </source>
</evidence>
<gene>
    <name evidence="2" type="ORF">SMN809_LOCUS27386</name>
</gene>
<evidence type="ECO:0000313" key="2">
    <source>
        <dbReference type="EMBL" id="CAF4331294.1"/>
    </source>
</evidence>
<dbReference type="SUPFAM" id="SSF47473">
    <property type="entry name" value="EF-hand"/>
    <property type="match status" value="1"/>
</dbReference>
<protein>
    <recommendedName>
        <fullName evidence="4">EF-hand calcium-binding domain-containing protein 1</fullName>
    </recommendedName>
</protein>
<dbReference type="EMBL" id="CAJOBI010042560">
    <property type="protein sequence ID" value="CAF4331294.1"/>
    <property type="molecule type" value="Genomic_DNA"/>
</dbReference>
<keyword evidence="1" id="KW-0106">Calcium</keyword>
<dbReference type="InterPro" id="IPR018247">
    <property type="entry name" value="EF_Hand_1_Ca_BS"/>
</dbReference>
<accession>A0A8S2U959</accession>
<dbReference type="AlphaFoldDB" id="A0A8S2U959"/>
<dbReference type="PROSITE" id="PS00018">
    <property type="entry name" value="EF_HAND_1"/>
    <property type="match status" value="1"/>
</dbReference>
<dbReference type="InterPro" id="IPR011992">
    <property type="entry name" value="EF-hand-dom_pair"/>
</dbReference>
<reference evidence="2" key="1">
    <citation type="submission" date="2021-02" db="EMBL/GenBank/DDBJ databases">
        <authorList>
            <person name="Nowell W R."/>
        </authorList>
    </citation>
    <scope>NUCLEOTIDE SEQUENCE</scope>
</reference>
<name>A0A8S2U959_9BILA</name>
<dbReference type="Gene3D" id="1.10.238.10">
    <property type="entry name" value="EF-hand"/>
    <property type="match status" value="2"/>
</dbReference>
<organism evidence="2 3">
    <name type="scientific">Rotaria magnacalcarata</name>
    <dbReference type="NCBI Taxonomy" id="392030"/>
    <lineage>
        <taxon>Eukaryota</taxon>
        <taxon>Metazoa</taxon>
        <taxon>Spiralia</taxon>
        <taxon>Gnathifera</taxon>
        <taxon>Rotifera</taxon>
        <taxon>Eurotatoria</taxon>
        <taxon>Bdelloidea</taxon>
        <taxon>Philodinida</taxon>
        <taxon>Philodinidae</taxon>
        <taxon>Rotaria</taxon>
    </lineage>
</organism>
<evidence type="ECO:0000313" key="3">
    <source>
        <dbReference type="Proteomes" id="UP000676336"/>
    </source>
</evidence>
<comment type="caution">
    <text evidence="2">The sequence shown here is derived from an EMBL/GenBank/DDBJ whole genome shotgun (WGS) entry which is preliminary data.</text>
</comment>
<evidence type="ECO:0008006" key="4">
    <source>
        <dbReference type="Google" id="ProtNLM"/>
    </source>
</evidence>
<dbReference type="Proteomes" id="UP000676336">
    <property type="component" value="Unassembled WGS sequence"/>
</dbReference>